<dbReference type="Proteomes" id="UP000384354">
    <property type="component" value="Unassembled WGS sequence"/>
</dbReference>
<evidence type="ECO:0000256" key="9">
    <source>
        <dbReference type="ARBA" id="ARBA00023136"/>
    </source>
</evidence>
<feature type="signal peptide" evidence="11">
    <location>
        <begin position="1"/>
        <end position="41"/>
    </location>
</feature>
<dbReference type="RefSeq" id="WP_150563723.1">
    <property type="nucleotide sequence ID" value="NZ_CABPSL010000011.1"/>
</dbReference>
<keyword evidence="7" id="KW-0406">Ion transport</keyword>
<feature type="domain" description="Porin" evidence="12">
    <location>
        <begin position="29"/>
        <end position="342"/>
    </location>
</feature>
<dbReference type="InterPro" id="IPR002299">
    <property type="entry name" value="Porin_Neis"/>
</dbReference>
<gene>
    <name evidence="13" type="ORF">PCE31106_02901</name>
</gene>
<evidence type="ECO:0000256" key="6">
    <source>
        <dbReference type="ARBA" id="ARBA00022729"/>
    </source>
</evidence>
<evidence type="ECO:0000256" key="2">
    <source>
        <dbReference type="ARBA" id="ARBA00011233"/>
    </source>
</evidence>
<keyword evidence="4" id="KW-1134">Transmembrane beta strand</keyword>
<evidence type="ECO:0000259" key="12">
    <source>
        <dbReference type="Pfam" id="PF13609"/>
    </source>
</evidence>
<evidence type="ECO:0000256" key="1">
    <source>
        <dbReference type="ARBA" id="ARBA00004571"/>
    </source>
</evidence>
<evidence type="ECO:0000256" key="8">
    <source>
        <dbReference type="ARBA" id="ARBA00023114"/>
    </source>
</evidence>
<evidence type="ECO:0000256" key="7">
    <source>
        <dbReference type="ARBA" id="ARBA00023065"/>
    </source>
</evidence>
<keyword evidence="6 11" id="KW-0732">Signal</keyword>
<comment type="subcellular location">
    <subcellularLocation>
        <location evidence="1">Cell outer membrane</location>
        <topology evidence="1">Multi-pass membrane protein</topology>
    </subcellularLocation>
</comment>
<evidence type="ECO:0000256" key="4">
    <source>
        <dbReference type="ARBA" id="ARBA00022452"/>
    </source>
</evidence>
<accession>A0A5E4W027</accession>
<dbReference type="CDD" id="cd00342">
    <property type="entry name" value="gram_neg_porins"/>
    <property type="match status" value="1"/>
</dbReference>
<dbReference type="InterPro" id="IPR033900">
    <property type="entry name" value="Gram_neg_porin_domain"/>
</dbReference>
<dbReference type="PRINTS" id="PR00184">
    <property type="entry name" value="NEISSPPORIN"/>
</dbReference>
<proteinExistence type="predicted"/>
<evidence type="ECO:0000313" key="13">
    <source>
        <dbReference type="EMBL" id="VVE16475.1"/>
    </source>
</evidence>
<evidence type="ECO:0000256" key="3">
    <source>
        <dbReference type="ARBA" id="ARBA00022448"/>
    </source>
</evidence>
<evidence type="ECO:0000256" key="10">
    <source>
        <dbReference type="ARBA" id="ARBA00023237"/>
    </source>
</evidence>
<evidence type="ECO:0000256" key="5">
    <source>
        <dbReference type="ARBA" id="ARBA00022692"/>
    </source>
</evidence>
<dbReference type="EMBL" id="CABPSL010000011">
    <property type="protein sequence ID" value="VVE16475.1"/>
    <property type="molecule type" value="Genomic_DNA"/>
</dbReference>
<keyword evidence="8" id="KW-0626">Porin</keyword>
<name>A0A5E4W027_9BURK</name>
<dbReference type="Gene3D" id="2.40.160.10">
    <property type="entry name" value="Porin"/>
    <property type="match status" value="1"/>
</dbReference>
<dbReference type="PANTHER" id="PTHR34501:SF9">
    <property type="entry name" value="MAJOR OUTER MEMBRANE PROTEIN P.IA"/>
    <property type="match status" value="1"/>
</dbReference>
<dbReference type="OrthoDB" id="8982743at2"/>
<dbReference type="PANTHER" id="PTHR34501">
    <property type="entry name" value="PROTEIN YDDL-RELATED"/>
    <property type="match status" value="1"/>
</dbReference>
<evidence type="ECO:0000313" key="14">
    <source>
        <dbReference type="Proteomes" id="UP000384354"/>
    </source>
</evidence>
<dbReference type="PROSITE" id="PS51257">
    <property type="entry name" value="PROKAR_LIPOPROTEIN"/>
    <property type="match status" value="1"/>
</dbReference>
<keyword evidence="10" id="KW-0998">Cell outer membrane</keyword>
<dbReference type="GO" id="GO:0015288">
    <property type="term" value="F:porin activity"/>
    <property type="evidence" value="ECO:0007669"/>
    <property type="project" value="UniProtKB-KW"/>
</dbReference>
<dbReference type="AlphaFoldDB" id="A0A5E4W027"/>
<comment type="subunit">
    <text evidence="2">Homotrimer.</text>
</comment>
<dbReference type="GO" id="GO:0006811">
    <property type="term" value="P:monoatomic ion transport"/>
    <property type="evidence" value="ECO:0007669"/>
    <property type="project" value="UniProtKB-KW"/>
</dbReference>
<organism evidence="13 14">
    <name type="scientific">Pandoraea cepalis</name>
    <dbReference type="NCBI Taxonomy" id="2508294"/>
    <lineage>
        <taxon>Bacteria</taxon>
        <taxon>Pseudomonadati</taxon>
        <taxon>Pseudomonadota</taxon>
        <taxon>Betaproteobacteria</taxon>
        <taxon>Burkholderiales</taxon>
        <taxon>Burkholderiaceae</taxon>
        <taxon>Pandoraea</taxon>
    </lineage>
</organism>
<keyword evidence="9" id="KW-0472">Membrane</keyword>
<protein>
    <submittedName>
        <fullName evidence="13">Porin</fullName>
    </submittedName>
</protein>
<dbReference type="InterPro" id="IPR023614">
    <property type="entry name" value="Porin_dom_sf"/>
</dbReference>
<reference evidence="13 14" key="1">
    <citation type="submission" date="2019-08" db="EMBL/GenBank/DDBJ databases">
        <authorList>
            <person name="Peeters C."/>
        </authorList>
    </citation>
    <scope>NUCLEOTIDE SEQUENCE [LARGE SCALE GENOMIC DNA]</scope>
    <source>
        <strain evidence="13 14">LMG 31106</strain>
    </source>
</reference>
<dbReference type="SUPFAM" id="SSF56935">
    <property type="entry name" value="Porins"/>
    <property type="match status" value="1"/>
</dbReference>
<feature type="chain" id="PRO_5022900300" evidence="11">
    <location>
        <begin position="42"/>
        <end position="378"/>
    </location>
</feature>
<dbReference type="GO" id="GO:0009279">
    <property type="term" value="C:cell outer membrane"/>
    <property type="evidence" value="ECO:0007669"/>
    <property type="project" value="UniProtKB-SubCell"/>
</dbReference>
<dbReference type="Pfam" id="PF13609">
    <property type="entry name" value="Porin_4"/>
    <property type="match status" value="1"/>
</dbReference>
<evidence type="ECO:0000256" key="11">
    <source>
        <dbReference type="SAM" id="SignalP"/>
    </source>
</evidence>
<keyword evidence="5" id="KW-0812">Transmembrane</keyword>
<sequence length="378" mass="39742">MLLKSLTHHHPSTHRNARRAHALTAASLAAACLLSWHSAQAQSNVQVYGILDAGLTMINNAGGSSQALLDTGVMQGNRLGFRGIEDLGGGLKSFFTLETGYSLATGQTGQGGVFWGRKAWVGLTQAGVGTITIGRQYDFMFEALGAYNHATLSTGGYGNTPLDNDRVSGQRFNNAVKFVTADMAGVKIGAAYGFANQDSTNVGTAAHTTSFGANYSHGPLNVGAAYTYIGKGSVAITQLVTNSVTTNLGGAAAKIAGVGGTYDITRDIIVNAMFTRAEYVGATSATSGTFFNYLAGIAWQATPAWRYGFGYTYTAFRGGSYQQGNLTADYFLSKRTDVYAQLIGQHAGGTAPRADIISLTGSSTPNQVLMRIGMRHTF</sequence>
<dbReference type="InterPro" id="IPR050298">
    <property type="entry name" value="Gram-neg_bact_OMP"/>
</dbReference>
<dbReference type="GO" id="GO:0046930">
    <property type="term" value="C:pore complex"/>
    <property type="evidence" value="ECO:0007669"/>
    <property type="project" value="UniProtKB-KW"/>
</dbReference>
<keyword evidence="3" id="KW-0813">Transport</keyword>